<dbReference type="GO" id="GO:0005829">
    <property type="term" value="C:cytosol"/>
    <property type="evidence" value="ECO:0007669"/>
    <property type="project" value="TreeGrafter"/>
</dbReference>
<name>A0A4D6Y003_9GAMM</name>
<keyword evidence="3 6" id="KW-0547">Nucleotide-binding</keyword>
<dbReference type="InterPro" id="IPR004525">
    <property type="entry name" value="EpmA"/>
</dbReference>
<dbReference type="NCBIfam" id="NF006828">
    <property type="entry name" value="PRK09350.1"/>
    <property type="match status" value="1"/>
</dbReference>
<feature type="binding site" evidence="6">
    <location>
        <position position="300"/>
    </location>
    <ligand>
        <name>ATP</name>
        <dbReference type="ChEBI" id="CHEBI:30616"/>
    </ligand>
</feature>
<dbReference type="GO" id="GO:0005524">
    <property type="term" value="F:ATP binding"/>
    <property type="evidence" value="ECO:0007669"/>
    <property type="project" value="UniProtKB-UniRule"/>
</dbReference>
<reference evidence="8 9" key="1">
    <citation type="submission" date="2018-12" db="EMBL/GenBank/DDBJ databases">
        <authorList>
            <person name="Chong R.A."/>
        </authorList>
    </citation>
    <scope>NUCLEOTIDE SEQUENCE [LARGE SCALE GENOMIC DNA]</scope>
    <source>
        <strain evidence="8 9">Hta</strain>
    </source>
</reference>
<organism evidence="8 9">
    <name type="scientific">Buchnera aphidicola</name>
    <name type="common">Hyadaphis tataricae</name>
    <dbReference type="NCBI Taxonomy" id="1241859"/>
    <lineage>
        <taxon>Bacteria</taxon>
        <taxon>Pseudomonadati</taxon>
        <taxon>Pseudomonadota</taxon>
        <taxon>Gammaproteobacteria</taxon>
        <taxon>Enterobacterales</taxon>
        <taxon>Erwiniaceae</taxon>
        <taxon>Buchnera</taxon>
    </lineage>
</organism>
<keyword evidence="8" id="KW-0251">Elongation factor</keyword>
<protein>
    <recommendedName>
        <fullName evidence="6">Elongation factor P--(R)-beta-lysine ligase</fullName>
        <shortName evidence="6">EF-P--(R)-beta-lysine ligase</shortName>
        <ecNumber evidence="6">6.3.2.-</ecNumber>
    </recommendedName>
    <alternativeName>
        <fullName evidence="6">EF-P post-translational modification enzyme A</fullName>
    </alternativeName>
    <alternativeName>
        <fullName evidence="6">EF-P-lysine lysyltransferase</fullName>
    </alternativeName>
</protein>
<comment type="function">
    <text evidence="6">With EpmB is involved in the beta-lysylation step of the post-translational modification of translation elongation factor P (EF-P). Catalyzes the ATP-dependent activation of (R)-beta-lysine produced by EpmB, forming a lysyl-adenylate, from which the beta-lysyl moiety is then transferred to the epsilon-amino group of a conserved specific lysine residue in EF-P.</text>
</comment>
<keyword evidence="8" id="KW-0648">Protein biosynthesis</keyword>
<gene>
    <name evidence="6" type="primary">epmA</name>
    <name evidence="8" type="ORF">D9V69_02905</name>
</gene>
<dbReference type="GO" id="GO:0003746">
    <property type="term" value="F:translation elongation factor activity"/>
    <property type="evidence" value="ECO:0007669"/>
    <property type="project" value="UniProtKB-KW"/>
</dbReference>
<evidence type="ECO:0000256" key="1">
    <source>
        <dbReference type="ARBA" id="ARBA00011738"/>
    </source>
</evidence>
<evidence type="ECO:0000256" key="5">
    <source>
        <dbReference type="ARBA" id="ARBA00052794"/>
    </source>
</evidence>
<dbReference type="InterPro" id="IPR006195">
    <property type="entry name" value="aa-tRNA-synth_II"/>
</dbReference>
<evidence type="ECO:0000313" key="9">
    <source>
        <dbReference type="Proteomes" id="UP000298773"/>
    </source>
</evidence>
<reference evidence="8 9" key="2">
    <citation type="submission" date="2019-05" db="EMBL/GenBank/DDBJ databases">
        <title>Genome evolution of the obligate endosymbiont Buchnera aphidicola.</title>
        <authorList>
            <person name="Moran N.A."/>
        </authorList>
    </citation>
    <scope>NUCLEOTIDE SEQUENCE [LARGE SCALE GENOMIC DNA]</scope>
    <source>
        <strain evidence="8 9">Hta</strain>
    </source>
</reference>
<dbReference type="HAMAP" id="MF_00174">
    <property type="entry name" value="EF_P_modif_A"/>
    <property type="match status" value="1"/>
</dbReference>
<dbReference type="InterPro" id="IPR018149">
    <property type="entry name" value="Lys-tRNA-synth_II_C"/>
</dbReference>
<sequence length="325" mass="38279">MNKKMSWKPNASIKNLIARSKIISQIRLFFLQKNVMEVETPMLSKSTVTDVNLSPFQTDFLSLNQNDMLKLWLITSPEYHMKRLLASTSGPIYQICHCFRNQEVGRYHNPEFTMLEWYQPFFSMKKFIKEIDHFLQTIFDFHESEQMSYQDIFLKVFDIDPLCTNILELRTIFKKLKLDYLIHNEHHVNELIQTLFTLEIEPNLGKKKPIFIYHFPAEQACLANINSKDSRISERFEFFFKGIELGNGFYELTDVDEQKKRFMQDNKKRASMNLPVRKIDNLLLDALSSGLPYCSGVAIGLDRLMMLLLKEKNINEVISFAIDRC</sequence>
<dbReference type="NCBIfam" id="TIGR00462">
    <property type="entry name" value="genX"/>
    <property type="match status" value="1"/>
</dbReference>
<dbReference type="Pfam" id="PF00152">
    <property type="entry name" value="tRNA-synt_2"/>
    <property type="match status" value="1"/>
</dbReference>
<feature type="binding site" evidence="6">
    <location>
        <position position="109"/>
    </location>
    <ligand>
        <name>ATP</name>
        <dbReference type="ChEBI" id="CHEBI:30616"/>
    </ligand>
</feature>
<dbReference type="PANTHER" id="PTHR42918">
    <property type="entry name" value="LYSYL-TRNA SYNTHETASE"/>
    <property type="match status" value="1"/>
</dbReference>
<comment type="catalytic activity">
    <reaction evidence="5">
        <text>D-beta-lysine + L-lysyl-[protein] + ATP = N(6)-((3R)-3,6-diaminohexanoyl)-L-lysyl-[protein] + AMP + diphosphate + H(+)</text>
        <dbReference type="Rhea" id="RHEA:83435"/>
        <dbReference type="Rhea" id="RHEA-COMP:9752"/>
        <dbReference type="Rhea" id="RHEA-COMP:20131"/>
        <dbReference type="ChEBI" id="CHEBI:15378"/>
        <dbReference type="ChEBI" id="CHEBI:29969"/>
        <dbReference type="ChEBI" id="CHEBI:30616"/>
        <dbReference type="ChEBI" id="CHEBI:33019"/>
        <dbReference type="ChEBI" id="CHEBI:84138"/>
        <dbReference type="ChEBI" id="CHEBI:156053"/>
        <dbReference type="ChEBI" id="CHEBI:456215"/>
    </reaction>
    <physiologicalReaction direction="left-to-right" evidence="5">
        <dbReference type="Rhea" id="RHEA:83436"/>
    </physiologicalReaction>
</comment>
<dbReference type="PANTHER" id="PTHR42918:SF6">
    <property type="entry name" value="ELONGATION FACTOR P--(R)-BETA-LYSINE LIGASE"/>
    <property type="match status" value="1"/>
</dbReference>
<dbReference type="AlphaFoldDB" id="A0A4D6Y003"/>
<dbReference type="GO" id="GO:0016880">
    <property type="term" value="F:acid-ammonia (or amide) ligase activity"/>
    <property type="evidence" value="ECO:0007669"/>
    <property type="project" value="UniProtKB-UniRule"/>
</dbReference>
<dbReference type="EMBL" id="CP034873">
    <property type="protein sequence ID" value="QCI21849.1"/>
    <property type="molecule type" value="Genomic_DNA"/>
</dbReference>
<evidence type="ECO:0000313" key="8">
    <source>
        <dbReference type="EMBL" id="QCI21849.1"/>
    </source>
</evidence>
<comment type="subunit">
    <text evidence="1 6">Homodimer.</text>
</comment>
<dbReference type="GO" id="GO:0004824">
    <property type="term" value="F:lysine-tRNA ligase activity"/>
    <property type="evidence" value="ECO:0007669"/>
    <property type="project" value="InterPro"/>
</dbReference>
<feature type="binding site" evidence="6">
    <location>
        <position position="251"/>
    </location>
    <ligand>
        <name>substrate</name>
    </ligand>
</feature>
<dbReference type="OrthoDB" id="9762036at2"/>
<dbReference type="FunFam" id="3.30.930.10:FF:000017">
    <property type="entry name" value="Elongation factor P--(R)-beta-lysine ligase"/>
    <property type="match status" value="1"/>
</dbReference>
<dbReference type="GO" id="GO:0006430">
    <property type="term" value="P:lysyl-tRNA aminoacylation"/>
    <property type="evidence" value="ECO:0007669"/>
    <property type="project" value="InterPro"/>
</dbReference>
<proteinExistence type="inferred from homology"/>
<evidence type="ECO:0000256" key="4">
    <source>
        <dbReference type="ARBA" id="ARBA00022840"/>
    </source>
</evidence>
<dbReference type="PRINTS" id="PR00982">
    <property type="entry name" value="TRNASYNTHLYS"/>
</dbReference>
<dbReference type="InterPro" id="IPR045864">
    <property type="entry name" value="aa-tRNA-synth_II/BPL/LPL"/>
</dbReference>
<evidence type="ECO:0000259" key="7">
    <source>
        <dbReference type="PROSITE" id="PS50862"/>
    </source>
</evidence>
<evidence type="ECO:0000256" key="6">
    <source>
        <dbReference type="HAMAP-Rule" id="MF_00174"/>
    </source>
</evidence>
<dbReference type="RefSeq" id="WP_158356817.1">
    <property type="nucleotide sequence ID" value="NZ_CP034873.1"/>
</dbReference>
<evidence type="ECO:0000256" key="3">
    <source>
        <dbReference type="ARBA" id="ARBA00022741"/>
    </source>
</evidence>
<comment type="similarity">
    <text evidence="6">Belongs to the class-II aminoacyl-tRNA synthetase family. EpmA subfamily.</text>
</comment>
<dbReference type="InterPro" id="IPR004364">
    <property type="entry name" value="Aa-tRNA-synt_II"/>
</dbReference>
<feature type="binding site" evidence="6">
    <location>
        <begin position="244"/>
        <end position="245"/>
    </location>
    <ligand>
        <name>ATP</name>
        <dbReference type="ChEBI" id="CHEBI:30616"/>
    </ligand>
</feature>
<feature type="binding site" evidence="6">
    <location>
        <begin position="76"/>
        <end position="78"/>
    </location>
    <ligand>
        <name>substrate</name>
    </ligand>
</feature>
<keyword evidence="2 6" id="KW-0436">Ligase</keyword>
<dbReference type="Gene3D" id="3.30.930.10">
    <property type="entry name" value="Bira Bifunctional Protein, Domain 2"/>
    <property type="match status" value="1"/>
</dbReference>
<feature type="domain" description="Aminoacyl-transfer RNA synthetases class-II family profile" evidence="7">
    <location>
        <begin position="19"/>
        <end position="325"/>
    </location>
</feature>
<dbReference type="EC" id="6.3.2.-" evidence="6"/>
<evidence type="ECO:0000256" key="2">
    <source>
        <dbReference type="ARBA" id="ARBA00022598"/>
    </source>
</evidence>
<accession>A0A4D6Y003</accession>
<dbReference type="Proteomes" id="UP000298773">
    <property type="component" value="Chromosome"/>
</dbReference>
<dbReference type="PROSITE" id="PS50862">
    <property type="entry name" value="AA_TRNA_LIGASE_II"/>
    <property type="match status" value="1"/>
</dbReference>
<dbReference type="SUPFAM" id="SSF55681">
    <property type="entry name" value="Class II aaRS and biotin synthetases"/>
    <property type="match status" value="1"/>
</dbReference>
<keyword evidence="4 6" id="KW-0067">ATP-binding</keyword>
<feature type="binding site" evidence="6">
    <location>
        <position position="118"/>
    </location>
    <ligand>
        <name>substrate</name>
    </ligand>
</feature>
<dbReference type="GO" id="GO:0000049">
    <property type="term" value="F:tRNA binding"/>
    <property type="evidence" value="ECO:0007669"/>
    <property type="project" value="TreeGrafter"/>
</dbReference>
<feature type="binding site" evidence="6">
    <location>
        <begin position="100"/>
        <end position="102"/>
    </location>
    <ligand>
        <name>ATP</name>
        <dbReference type="ChEBI" id="CHEBI:30616"/>
    </ligand>
</feature>